<accession>A0ABN1JCN4</accession>
<dbReference type="EMBL" id="BAAACG010000006">
    <property type="protein sequence ID" value="GAA0735710.1"/>
    <property type="molecule type" value="Genomic_DNA"/>
</dbReference>
<sequence length="136" mass="15162">MKLDASRVCNGTYGKVYIDGEWQSHVNECTADVEVDVKDITTCGSEWVGHKCGAKKGSGSIKGFHVTSKMIKQGFKRFELLTSLEDPEAYGHERIRLINCMATKVNLVNFKGGEVVEEETPIVFDDYELVDPIEAE</sequence>
<name>A0ABN1JCN4_9CLOT</name>
<dbReference type="Proteomes" id="UP001501510">
    <property type="component" value="Unassembled WGS sequence"/>
</dbReference>
<protein>
    <submittedName>
        <fullName evidence="1">Phage tail tube protein</fullName>
    </submittedName>
</protein>
<keyword evidence="2" id="KW-1185">Reference proteome</keyword>
<gene>
    <name evidence="1" type="ORF">GCM10008906_09760</name>
</gene>
<dbReference type="Pfam" id="PF09393">
    <property type="entry name" value="DUF2001"/>
    <property type="match status" value="1"/>
</dbReference>
<dbReference type="SUPFAM" id="SSF69279">
    <property type="entry name" value="Phage tail proteins"/>
    <property type="match status" value="1"/>
</dbReference>
<dbReference type="RefSeq" id="WP_343759428.1">
    <property type="nucleotide sequence ID" value="NZ_BAAACG010000006.1"/>
</dbReference>
<reference evidence="1 2" key="1">
    <citation type="journal article" date="2019" name="Int. J. Syst. Evol. Microbiol.">
        <title>The Global Catalogue of Microorganisms (GCM) 10K type strain sequencing project: providing services to taxonomists for standard genome sequencing and annotation.</title>
        <authorList>
            <consortium name="The Broad Institute Genomics Platform"/>
            <consortium name="The Broad Institute Genome Sequencing Center for Infectious Disease"/>
            <person name="Wu L."/>
            <person name="Ma J."/>
        </authorList>
    </citation>
    <scope>NUCLEOTIDE SEQUENCE [LARGE SCALE GENOMIC DNA]</scope>
    <source>
        <strain evidence="1 2">JCM 1407</strain>
    </source>
</reference>
<evidence type="ECO:0000313" key="1">
    <source>
        <dbReference type="EMBL" id="GAA0735710.1"/>
    </source>
</evidence>
<dbReference type="Gene3D" id="2.30.110.40">
    <property type="entry name" value="Phage tail tube protein"/>
    <property type="match status" value="1"/>
</dbReference>
<dbReference type="InterPro" id="IPR038628">
    <property type="entry name" value="XkdM-like_sf"/>
</dbReference>
<organism evidence="1 2">
    <name type="scientific">Clostridium oceanicum</name>
    <dbReference type="NCBI Taxonomy" id="1543"/>
    <lineage>
        <taxon>Bacteria</taxon>
        <taxon>Bacillati</taxon>
        <taxon>Bacillota</taxon>
        <taxon>Clostridia</taxon>
        <taxon>Eubacteriales</taxon>
        <taxon>Clostridiaceae</taxon>
        <taxon>Clostridium</taxon>
    </lineage>
</organism>
<proteinExistence type="predicted"/>
<dbReference type="InterPro" id="IPR018989">
    <property type="entry name" value="DUF2001"/>
</dbReference>
<comment type="caution">
    <text evidence="1">The sequence shown here is derived from an EMBL/GenBank/DDBJ whole genome shotgun (WGS) entry which is preliminary data.</text>
</comment>
<evidence type="ECO:0000313" key="2">
    <source>
        <dbReference type="Proteomes" id="UP001501510"/>
    </source>
</evidence>